<dbReference type="GO" id="GO:0003924">
    <property type="term" value="F:GTPase activity"/>
    <property type="evidence" value="ECO:0007669"/>
    <property type="project" value="InterPro"/>
</dbReference>
<dbReference type="eggNOG" id="KOG0448">
    <property type="taxonomic scope" value="Eukaryota"/>
</dbReference>
<dbReference type="InterPro" id="IPR045063">
    <property type="entry name" value="Dynamin_N"/>
</dbReference>
<dbReference type="Proteomes" id="UP000009131">
    <property type="component" value="Unassembled WGS sequence"/>
</dbReference>
<dbReference type="InParanoid" id="G7DX44"/>
<dbReference type="EMBL" id="BABT02000054">
    <property type="protein sequence ID" value="GAA95141.1"/>
    <property type="molecule type" value="Genomic_DNA"/>
</dbReference>
<keyword evidence="3" id="KW-0378">Hydrolase</keyword>
<dbReference type="InterPro" id="IPR027417">
    <property type="entry name" value="P-loop_NTPase"/>
</dbReference>
<evidence type="ECO:0000256" key="7">
    <source>
        <dbReference type="SAM" id="MobiDB-lite"/>
    </source>
</evidence>
<dbReference type="OrthoDB" id="9984778at2759"/>
<feature type="region of interest" description="Disordered" evidence="7">
    <location>
        <begin position="1"/>
        <end position="85"/>
    </location>
</feature>
<gene>
    <name evidence="9" type="primary">Mo01796</name>
    <name evidence="9" type="ORF">E5Q_01796</name>
</gene>
<protein>
    <recommendedName>
        <fullName evidence="8">Dynamin-type G domain-containing protein</fullName>
    </recommendedName>
</protein>
<dbReference type="HOGENOM" id="CLU_011752_0_0_1"/>
<keyword evidence="2" id="KW-0547">Nucleotide-binding</keyword>
<dbReference type="Pfam" id="PF00350">
    <property type="entry name" value="Dynamin_N"/>
    <property type="match status" value="1"/>
</dbReference>
<keyword evidence="10" id="KW-1185">Reference proteome</keyword>
<dbReference type="Gene3D" id="3.40.50.300">
    <property type="entry name" value="P-loop containing nucleotide triphosphate hydrolases"/>
    <property type="match status" value="1"/>
</dbReference>
<dbReference type="FunCoup" id="G7DX44">
    <property type="interactions" value="40"/>
</dbReference>
<keyword evidence="5" id="KW-0342">GTP-binding</keyword>
<evidence type="ECO:0000256" key="3">
    <source>
        <dbReference type="ARBA" id="ARBA00022801"/>
    </source>
</evidence>
<dbReference type="GO" id="GO:0008053">
    <property type="term" value="P:mitochondrial fusion"/>
    <property type="evidence" value="ECO:0007669"/>
    <property type="project" value="TreeGrafter"/>
</dbReference>
<sequence>MEMTRPKPTSTGSGYFSDVNKRSTSPDTGEMQASTSDVEASSSLSAEYAMVQSPSVFDVKDRPSLSRSGSDTSMTSAEGSEQEIKFEDNRAELGQRIEVAADMASALQSFNRDHKTLVYPRATTYTTASIGDQSRPGLSPLPSQDNSMRNEVLRAAMLRTQSTLSAAGEIPASALQPRAQPVRSYSAPPDSAAQGLIVLGVDLKMGHQSVPISPSAPGARGCQQIEAGMDPVTLAAMLARRLTHVTRHLSSLKTRIDDNLLRILITGDTNSGKSTLLNAFLRRMLMPVDQQPCTTVFSEILDASSNGDVEEVVAHLIDGEEDSVERFGVDELSEISSDLADKYDSIKVYVQGLHDPVRSIQPTEETGEIQPSFVQSNAFSISLIDGPGLNRANAMTTALYAQQSEIDVILFVVAAESHLTQSGRDFLEAASQEKQHLFFVVNKWAGIRDKPRAYRAIGAQIEELSPATWRNRIELVHFVESASAVPEPGQPLLMQDGGLAHLEANVRSCALKHRTRSKLQPAKNFLCNVQSDFVQIAKANLADAEQILEKAHAELSLIKPLQVAMTQQSEWLKRDLHDRQDAVSSQTSQMAEERLRRALSAVSNGKLCPALPDTGVVPASYSRISTARPSVLPPFPGVFGIWSWADEIRKTLAQSIEHELQQAEDDAKLTTYKAMKDTIKEMPDLQLDSADWEAYVEKIERFHPEIMYDRRRRNRSILQVLDANTDAHVSQIDFIDLDKLTSFLTTGASKKSDASRVGGMGLGLGAVTVFGSRAIGISAFIESTNRLLDFLASDSVRKWAAPLAAAVALSFSAYVVWDLPQAVPRNVGRRIVKTLNDKSKATYHDASTAFSRAQAREVSREGAKCFAMASWDLQQRHASTLERRTTERRGIESTIKKESQSLQWFDRYLAQARAEQARLAALQLS</sequence>
<dbReference type="GO" id="GO:0051646">
    <property type="term" value="P:mitochondrion localization"/>
    <property type="evidence" value="ECO:0007669"/>
    <property type="project" value="TreeGrafter"/>
</dbReference>
<dbReference type="PANTHER" id="PTHR10465">
    <property type="entry name" value="TRANSMEMBRANE GTPASE FZO1"/>
    <property type="match status" value="1"/>
</dbReference>
<evidence type="ECO:0000313" key="10">
    <source>
        <dbReference type="Proteomes" id="UP000009131"/>
    </source>
</evidence>
<feature type="domain" description="Dynamin-type G" evidence="8">
    <location>
        <begin position="257"/>
        <end position="521"/>
    </location>
</feature>
<feature type="compositionally biased region" description="Polar residues" evidence="7">
    <location>
        <begin position="22"/>
        <end position="45"/>
    </location>
</feature>
<accession>G7DX44</accession>
<dbReference type="SUPFAM" id="SSF52540">
    <property type="entry name" value="P-loop containing nucleoside triphosphate hydrolases"/>
    <property type="match status" value="1"/>
</dbReference>
<dbReference type="PROSITE" id="PS51718">
    <property type="entry name" value="G_DYNAMIN_2"/>
    <property type="match status" value="1"/>
</dbReference>
<evidence type="ECO:0000259" key="8">
    <source>
        <dbReference type="PROSITE" id="PS51718"/>
    </source>
</evidence>
<dbReference type="PANTHER" id="PTHR10465:SF0">
    <property type="entry name" value="SARCALUMENIN"/>
    <property type="match status" value="1"/>
</dbReference>
<dbReference type="AlphaFoldDB" id="G7DX44"/>
<feature type="compositionally biased region" description="Polar residues" evidence="7">
    <location>
        <begin position="65"/>
        <end position="79"/>
    </location>
</feature>
<comment type="caution">
    <text evidence="9">The sequence shown here is derived from an EMBL/GenBank/DDBJ whole genome shotgun (WGS) entry which is preliminary data.</text>
</comment>
<dbReference type="OMA" id="RCERMIL"/>
<evidence type="ECO:0000256" key="1">
    <source>
        <dbReference type="ARBA" id="ARBA00004370"/>
    </source>
</evidence>
<evidence type="ECO:0000313" key="9">
    <source>
        <dbReference type="EMBL" id="GAA95141.1"/>
    </source>
</evidence>
<keyword evidence="6" id="KW-0472">Membrane</keyword>
<evidence type="ECO:0000256" key="4">
    <source>
        <dbReference type="ARBA" id="ARBA00023054"/>
    </source>
</evidence>
<evidence type="ECO:0000256" key="5">
    <source>
        <dbReference type="ARBA" id="ARBA00023134"/>
    </source>
</evidence>
<dbReference type="InterPro" id="IPR027094">
    <property type="entry name" value="Mitofusin_fam"/>
</dbReference>
<reference evidence="9 10" key="1">
    <citation type="journal article" date="2011" name="J. Gen. Appl. Microbiol.">
        <title>Draft genome sequencing of the enigmatic basidiomycete Mixia osmundae.</title>
        <authorList>
            <person name="Nishida H."/>
            <person name="Nagatsuka Y."/>
            <person name="Sugiyama J."/>
        </authorList>
    </citation>
    <scope>NUCLEOTIDE SEQUENCE [LARGE SCALE GENOMIC DNA]</scope>
    <source>
        <strain evidence="10">CBS 9802 / IAM 14324 / JCM 22182 / KY 12970</strain>
    </source>
</reference>
<dbReference type="RefSeq" id="XP_014566397.1">
    <property type="nucleotide sequence ID" value="XM_014710911.1"/>
</dbReference>
<proteinExistence type="predicted"/>
<dbReference type="GO" id="GO:0005741">
    <property type="term" value="C:mitochondrial outer membrane"/>
    <property type="evidence" value="ECO:0007669"/>
    <property type="project" value="TreeGrafter"/>
</dbReference>
<dbReference type="GO" id="GO:0005525">
    <property type="term" value="F:GTP binding"/>
    <property type="evidence" value="ECO:0007669"/>
    <property type="project" value="UniProtKB-KW"/>
</dbReference>
<name>G7DX44_MIXOS</name>
<reference evidence="9 10" key="2">
    <citation type="journal article" date="2012" name="Open Biol.">
        <title>Characteristics of nucleosomes and linker DNA regions on the genome of the basidiomycete Mixia osmundae revealed by mono- and dinucleosome mapping.</title>
        <authorList>
            <person name="Nishida H."/>
            <person name="Kondo S."/>
            <person name="Matsumoto T."/>
            <person name="Suzuki Y."/>
            <person name="Yoshikawa H."/>
            <person name="Taylor T.D."/>
            <person name="Sugiyama J."/>
        </authorList>
    </citation>
    <scope>NUCLEOTIDE SEQUENCE [LARGE SCALE GENOMIC DNA]</scope>
    <source>
        <strain evidence="10">CBS 9802 / IAM 14324 / JCM 22182 / KY 12970</strain>
    </source>
</reference>
<keyword evidence="4" id="KW-0175">Coiled coil</keyword>
<evidence type="ECO:0000256" key="6">
    <source>
        <dbReference type="ARBA" id="ARBA00023136"/>
    </source>
</evidence>
<organism evidence="9 10">
    <name type="scientific">Mixia osmundae (strain CBS 9802 / IAM 14324 / JCM 22182 / KY 12970)</name>
    <dbReference type="NCBI Taxonomy" id="764103"/>
    <lineage>
        <taxon>Eukaryota</taxon>
        <taxon>Fungi</taxon>
        <taxon>Dikarya</taxon>
        <taxon>Basidiomycota</taxon>
        <taxon>Pucciniomycotina</taxon>
        <taxon>Mixiomycetes</taxon>
        <taxon>Mixiales</taxon>
        <taxon>Mixiaceae</taxon>
        <taxon>Mixia</taxon>
    </lineage>
</organism>
<evidence type="ECO:0000256" key="2">
    <source>
        <dbReference type="ARBA" id="ARBA00022741"/>
    </source>
</evidence>
<comment type="subcellular location">
    <subcellularLocation>
        <location evidence="1">Membrane</location>
    </subcellularLocation>
</comment>
<dbReference type="STRING" id="764103.G7DX44"/>
<dbReference type="InterPro" id="IPR030381">
    <property type="entry name" value="G_DYNAMIN_dom"/>
</dbReference>